<evidence type="ECO:0000256" key="10">
    <source>
        <dbReference type="ARBA" id="ARBA00023004"/>
    </source>
</evidence>
<sequence>MRHSDGYSRLQIVLHWTIAALIVIQLTVNADMQEAFAQRLATGALPPNSGATFHMVIGITVLALALLRLVIRFGRGVPEAPEDNSPLVNLLSHATHLLLYGFMVLMPLTGALAWFLGIEFSATLHELGRLVLIPAIFLHVAGVVVEELVLRNPILRRMLHPEGQEMGTPARPGRFPNTR</sequence>
<comment type="subcellular location">
    <subcellularLocation>
        <location evidence="2">Cell membrane</location>
        <topology evidence="2">Multi-pass membrane protein</topology>
    </subcellularLocation>
</comment>
<evidence type="ECO:0000256" key="13">
    <source>
        <dbReference type="SAM" id="Phobius"/>
    </source>
</evidence>
<dbReference type="InterPro" id="IPR016174">
    <property type="entry name" value="Di-haem_cyt_TM"/>
</dbReference>
<comment type="cofactor">
    <cofactor evidence="1">
        <name>heme b</name>
        <dbReference type="ChEBI" id="CHEBI:60344"/>
    </cofactor>
</comment>
<evidence type="ECO:0000259" key="14">
    <source>
        <dbReference type="Pfam" id="PF01292"/>
    </source>
</evidence>
<evidence type="ECO:0000313" key="15">
    <source>
        <dbReference type="EMBL" id="QQR38702.1"/>
    </source>
</evidence>
<keyword evidence="8" id="KW-0249">Electron transport</keyword>
<gene>
    <name evidence="15" type="ORF">JI748_13165</name>
</gene>
<name>A0ABX7C4M0_9HYPH</name>
<dbReference type="PANTHER" id="PTHR30529">
    <property type="entry name" value="CYTOCHROME B561"/>
    <property type="match status" value="1"/>
</dbReference>
<keyword evidence="6 13" id="KW-0812">Transmembrane</keyword>
<dbReference type="Pfam" id="PF01292">
    <property type="entry name" value="Ni_hydr_CYTB"/>
    <property type="match status" value="1"/>
</dbReference>
<feature type="transmembrane region" description="Helical" evidence="13">
    <location>
        <begin position="130"/>
        <end position="150"/>
    </location>
</feature>
<dbReference type="InterPro" id="IPR052168">
    <property type="entry name" value="Cytochrome_b561_oxidase"/>
</dbReference>
<keyword evidence="5" id="KW-0349">Heme</keyword>
<evidence type="ECO:0000256" key="1">
    <source>
        <dbReference type="ARBA" id="ARBA00001970"/>
    </source>
</evidence>
<dbReference type="SUPFAM" id="SSF81342">
    <property type="entry name" value="Transmembrane di-heme cytochromes"/>
    <property type="match status" value="1"/>
</dbReference>
<feature type="transmembrane region" description="Helical" evidence="13">
    <location>
        <begin position="97"/>
        <end position="118"/>
    </location>
</feature>
<evidence type="ECO:0000256" key="4">
    <source>
        <dbReference type="ARBA" id="ARBA00022475"/>
    </source>
</evidence>
<keyword evidence="4" id="KW-1003">Cell membrane</keyword>
<evidence type="ECO:0000256" key="11">
    <source>
        <dbReference type="ARBA" id="ARBA00023136"/>
    </source>
</evidence>
<keyword evidence="11 13" id="KW-0472">Membrane</keyword>
<keyword evidence="10" id="KW-0408">Iron</keyword>
<evidence type="ECO:0000256" key="5">
    <source>
        <dbReference type="ARBA" id="ARBA00022617"/>
    </source>
</evidence>
<dbReference type="PANTHER" id="PTHR30529:SF6">
    <property type="entry name" value="BLL0291 PROTEIN"/>
    <property type="match status" value="1"/>
</dbReference>
<comment type="similarity">
    <text evidence="12">Belongs to the cytochrome b561 family.</text>
</comment>
<keyword evidence="9 13" id="KW-1133">Transmembrane helix</keyword>
<evidence type="ECO:0000313" key="16">
    <source>
        <dbReference type="Proteomes" id="UP000595857"/>
    </source>
</evidence>
<dbReference type="InterPro" id="IPR011577">
    <property type="entry name" value="Cyt_b561_bac/Ni-Hgenase"/>
</dbReference>
<dbReference type="RefSeq" id="WP_201631403.1">
    <property type="nucleotide sequence ID" value="NZ_CP068046.1"/>
</dbReference>
<proteinExistence type="inferred from homology"/>
<organism evidence="15 16">
    <name type="scientific">Devosia rhizoryzae</name>
    <dbReference type="NCBI Taxonomy" id="2774137"/>
    <lineage>
        <taxon>Bacteria</taxon>
        <taxon>Pseudomonadati</taxon>
        <taxon>Pseudomonadota</taxon>
        <taxon>Alphaproteobacteria</taxon>
        <taxon>Hyphomicrobiales</taxon>
        <taxon>Devosiaceae</taxon>
        <taxon>Devosia</taxon>
    </lineage>
</organism>
<reference evidence="15 16" key="1">
    <citation type="submission" date="2021-01" db="EMBL/GenBank/DDBJ databases">
        <title>Genome seq and assembly of Devosia sp. LEGU1.</title>
        <authorList>
            <person name="Chhetri G."/>
        </authorList>
    </citation>
    <scope>NUCLEOTIDE SEQUENCE [LARGE SCALE GENOMIC DNA]</scope>
    <source>
        <strain evidence="15 16">LEGU1</strain>
    </source>
</reference>
<evidence type="ECO:0000256" key="3">
    <source>
        <dbReference type="ARBA" id="ARBA00022448"/>
    </source>
</evidence>
<evidence type="ECO:0000256" key="7">
    <source>
        <dbReference type="ARBA" id="ARBA00022723"/>
    </source>
</evidence>
<keyword evidence="16" id="KW-1185">Reference proteome</keyword>
<keyword evidence="7" id="KW-0479">Metal-binding</keyword>
<feature type="transmembrane region" description="Helical" evidence="13">
    <location>
        <begin position="12"/>
        <end position="30"/>
    </location>
</feature>
<keyword evidence="3" id="KW-0813">Transport</keyword>
<dbReference type="EMBL" id="CP068046">
    <property type="protein sequence ID" value="QQR38702.1"/>
    <property type="molecule type" value="Genomic_DNA"/>
</dbReference>
<evidence type="ECO:0000256" key="12">
    <source>
        <dbReference type="ARBA" id="ARBA00037975"/>
    </source>
</evidence>
<dbReference type="Proteomes" id="UP000595857">
    <property type="component" value="Chromosome"/>
</dbReference>
<accession>A0ABX7C4M0</accession>
<feature type="domain" description="Cytochrome b561 bacterial/Ni-hydrogenase" evidence="14">
    <location>
        <begin position="7"/>
        <end position="160"/>
    </location>
</feature>
<evidence type="ECO:0000256" key="8">
    <source>
        <dbReference type="ARBA" id="ARBA00022982"/>
    </source>
</evidence>
<evidence type="ECO:0000256" key="6">
    <source>
        <dbReference type="ARBA" id="ARBA00022692"/>
    </source>
</evidence>
<feature type="transmembrane region" description="Helical" evidence="13">
    <location>
        <begin position="50"/>
        <end position="71"/>
    </location>
</feature>
<evidence type="ECO:0000256" key="2">
    <source>
        <dbReference type="ARBA" id="ARBA00004651"/>
    </source>
</evidence>
<evidence type="ECO:0000256" key="9">
    <source>
        <dbReference type="ARBA" id="ARBA00022989"/>
    </source>
</evidence>
<protein>
    <submittedName>
        <fullName evidence="15">Cytochrome b/b6 domain-containing protein</fullName>
    </submittedName>
</protein>